<dbReference type="GO" id="GO:0019867">
    <property type="term" value="C:outer membrane"/>
    <property type="evidence" value="ECO:0007669"/>
    <property type="project" value="InterPro"/>
</dbReference>
<keyword evidence="5" id="KW-1185">Reference proteome</keyword>
<sequence>MEFATMPFGTQNFMLDFDRNGILLGIRNALTDANFARIVVGMDHEDVRRVLGNPAHTIRFPLKHEEVWDWKTGDDAGETTFFNVHFDDDGQVCATSRHREPRG</sequence>
<evidence type="ECO:0000256" key="1">
    <source>
        <dbReference type="ARBA" id="ARBA00022729"/>
    </source>
</evidence>
<evidence type="ECO:0000256" key="2">
    <source>
        <dbReference type="ARBA" id="ARBA00023136"/>
    </source>
</evidence>
<reference evidence="4 5" key="1">
    <citation type="submission" date="2016-10" db="EMBL/GenBank/DDBJ databases">
        <authorList>
            <person name="de Groot N.N."/>
        </authorList>
    </citation>
    <scope>NUCLEOTIDE SEQUENCE [LARGE SCALE GENOMIC DNA]</scope>
    <source>
        <strain evidence="4 5">DSM 5885</strain>
    </source>
</reference>
<dbReference type="Gene3D" id="3.30.1450.10">
    <property type="match status" value="1"/>
</dbReference>
<dbReference type="OrthoDB" id="5297256at2"/>
<feature type="domain" description="Outer membrane protein assembly factor BamE" evidence="3">
    <location>
        <begin position="28"/>
        <end position="92"/>
    </location>
</feature>
<dbReference type="RefSeq" id="WP_143009728.1">
    <property type="nucleotide sequence ID" value="NZ_FNCY01000001.1"/>
</dbReference>
<gene>
    <name evidence="4" type="ORF">SAMN05660652_00282</name>
</gene>
<dbReference type="Proteomes" id="UP000198607">
    <property type="component" value="Unassembled WGS sequence"/>
</dbReference>
<keyword evidence="1" id="KW-0732">Signal</keyword>
<accession>A0A1G7VU95</accession>
<dbReference type="Pfam" id="PF04355">
    <property type="entry name" value="BamE"/>
    <property type="match status" value="1"/>
</dbReference>
<evidence type="ECO:0000313" key="5">
    <source>
        <dbReference type="Proteomes" id="UP000198607"/>
    </source>
</evidence>
<dbReference type="InterPro" id="IPR037873">
    <property type="entry name" value="BamE-like"/>
</dbReference>
<dbReference type="InterPro" id="IPR007450">
    <property type="entry name" value="BamE_dom"/>
</dbReference>
<evidence type="ECO:0000259" key="3">
    <source>
        <dbReference type="Pfam" id="PF04355"/>
    </source>
</evidence>
<protein>
    <submittedName>
        <fullName evidence="4">SmpA / OmlA family protein</fullName>
    </submittedName>
</protein>
<proteinExistence type="predicted"/>
<dbReference type="STRING" id="83767.SAMN05660652_00282"/>
<dbReference type="AlphaFoldDB" id="A0A1G7VU95"/>
<keyword evidence="2" id="KW-0472">Membrane</keyword>
<name>A0A1G7VU95_9RHOO</name>
<organism evidence="4 5">
    <name type="scientific">Propionivibrio dicarboxylicus</name>
    <dbReference type="NCBI Taxonomy" id="83767"/>
    <lineage>
        <taxon>Bacteria</taxon>
        <taxon>Pseudomonadati</taxon>
        <taxon>Pseudomonadota</taxon>
        <taxon>Betaproteobacteria</taxon>
        <taxon>Rhodocyclales</taxon>
        <taxon>Rhodocyclaceae</taxon>
        <taxon>Propionivibrio</taxon>
    </lineage>
</organism>
<dbReference type="EMBL" id="FNCY01000001">
    <property type="protein sequence ID" value="SDG62470.1"/>
    <property type="molecule type" value="Genomic_DNA"/>
</dbReference>
<evidence type="ECO:0000313" key="4">
    <source>
        <dbReference type="EMBL" id="SDG62470.1"/>
    </source>
</evidence>